<feature type="compositionally biased region" description="Basic and acidic residues" evidence="5">
    <location>
        <begin position="446"/>
        <end position="456"/>
    </location>
</feature>
<dbReference type="InParanoid" id="A0A151GP43"/>
<evidence type="ECO:0000256" key="7">
    <source>
        <dbReference type="SAM" id="SignalP"/>
    </source>
</evidence>
<dbReference type="GeneID" id="63712654"/>
<evidence type="ECO:0000256" key="4">
    <source>
        <dbReference type="ARBA" id="ARBA00023136"/>
    </source>
</evidence>
<evidence type="ECO:0000256" key="1">
    <source>
        <dbReference type="ARBA" id="ARBA00004141"/>
    </source>
</evidence>
<feature type="chain" id="PRO_5007580841" description="RTA1 domain protein" evidence="7">
    <location>
        <begin position="20"/>
        <end position="456"/>
    </location>
</feature>
<sequence length="456" mass="49899">MRPCSMLASMAAVVSLAAAFPASTAAPASTKGPLAPVARPTQPPTPTRPRELEIRAADVDIPEVNIPKVVIPPVSIPPVSIKPVSIKPVSIPPLSLDLPTPTCTPTMQPGKDGYLPPGTCGALWNYFPSFAAAVAFAVLFAVLLVAHVGQALHHRSAFSWVIVMAALWESGSYASRAAGSKDQQSTAMVTMSQILVLLAPLWVNAYAYMVFARVVHFFSPTRKVWVLSPSILALVFVSLDFVSFVIQLVGGGMAGPGSDAASQKRGIDIYMGGIGMQEAFIVIFVGLIVKFHLDQVRAERLGLLADDKRRWRPLTYALYVCLLAISLRIVFRLVEFSSGFDGPLPNNETYFYALDGAPMWIAIVVWNAIHAGRYMHGPDAKMPPSWIARRLCCCCHGGRKDVLGSHRRLRDDATDESNEMHAMRAEDGKEWSRERDDEYDGAVTLPERRPREFPYR</sequence>
<dbReference type="AlphaFoldDB" id="A0A151GP43"/>
<dbReference type="Proteomes" id="UP000076580">
    <property type="component" value="Chromosome 01"/>
</dbReference>
<feature type="transmembrane region" description="Helical" evidence="6">
    <location>
        <begin position="194"/>
        <end position="212"/>
    </location>
</feature>
<dbReference type="PANTHER" id="PTHR31465">
    <property type="entry name" value="PROTEIN RTA1-RELATED"/>
    <property type="match status" value="1"/>
</dbReference>
<reference evidence="8 9" key="1">
    <citation type="journal article" date="2016" name="Sci. Rep.">
        <title>Insights into Adaptations to a Near-Obligate Nematode Endoparasitic Lifestyle from the Finished Genome of Drechmeria coniospora.</title>
        <authorList>
            <person name="Zhang L."/>
            <person name="Zhou Z."/>
            <person name="Guo Q."/>
            <person name="Fokkens L."/>
            <person name="Miskei M."/>
            <person name="Pocsi I."/>
            <person name="Zhang W."/>
            <person name="Chen M."/>
            <person name="Wang L."/>
            <person name="Sun Y."/>
            <person name="Donzelli B.G."/>
            <person name="Gibson D.M."/>
            <person name="Nelson D.R."/>
            <person name="Luo J.G."/>
            <person name="Rep M."/>
            <person name="Liu H."/>
            <person name="Yang S."/>
            <person name="Wang J."/>
            <person name="Krasnoff S.B."/>
            <person name="Xu Y."/>
            <person name="Molnar I."/>
            <person name="Lin M."/>
        </authorList>
    </citation>
    <scope>NUCLEOTIDE SEQUENCE [LARGE SCALE GENOMIC DNA]</scope>
    <source>
        <strain evidence="8 9">ARSEF 6962</strain>
    </source>
</reference>
<feature type="transmembrane region" description="Helical" evidence="6">
    <location>
        <begin position="351"/>
        <end position="369"/>
    </location>
</feature>
<keyword evidence="3 6" id="KW-1133">Transmembrane helix</keyword>
<gene>
    <name evidence="8" type="ORF">DCS_00011</name>
</gene>
<keyword evidence="9" id="KW-1185">Reference proteome</keyword>
<dbReference type="EMBL" id="LAYC01000001">
    <property type="protein sequence ID" value="KYK58884.1"/>
    <property type="molecule type" value="Genomic_DNA"/>
</dbReference>
<comment type="subcellular location">
    <subcellularLocation>
        <location evidence="1">Membrane</location>
        <topology evidence="1">Multi-pass membrane protein</topology>
    </subcellularLocation>
</comment>
<feature type="region of interest" description="Disordered" evidence="5">
    <location>
        <begin position="414"/>
        <end position="456"/>
    </location>
</feature>
<feature type="transmembrane region" description="Helical" evidence="6">
    <location>
        <begin position="224"/>
        <end position="249"/>
    </location>
</feature>
<feature type="transmembrane region" description="Helical" evidence="6">
    <location>
        <begin position="157"/>
        <end position="174"/>
    </location>
</feature>
<keyword evidence="4 6" id="KW-0472">Membrane</keyword>
<name>A0A151GP43_DRECN</name>
<evidence type="ECO:0000313" key="8">
    <source>
        <dbReference type="EMBL" id="KYK58884.1"/>
    </source>
</evidence>
<dbReference type="InterPro" id="IPR007568">
    <property type="entry name" value="RTA1"/>
</dbReference>
<evidence type="ECO:0000256" key="6">
    <source>
        <dbReference type="SAM" id="Phobius"/>
    </source>
</evidence>
<comment type="caution">
    <text evidence="8">The sequence shown here is derived from an EMBL/GenBank/DDBJ whole genome shotgun (WGS) entry which is preliminary data.</text>
</comment>
<dbReference type="STRING" id="98403.A0A151GP43"/>
<proteinExistence type="predicted"/>
<protein>
    <recommendedName>
        <fullName evidence="10">RTA1 domain protein</fullName>
    </recommendedName>
</protein>
<evidence type="ECO:0000313" key="9">
    <source>
        <dbReference type="Proteomes" id="UP000076580"/>
    </source>
</evidence>
<evidence type="ECO:0000256" key="3">
    <source>
        <dbReference type="ARBA" id="ARBA00022989"/>
    </source>
</evidence>
<feature type="transmembrane region" description="Helical" evidence="6">
    <location>
        <begin position="314"/>
        <end position="331"/>
    </location>
</feature>
<evidence type="ECO:0000256" key="2">
    <source>
        <dbReference type="ARBA" id="ARBA00022692"/>
    </source>
</evidence>
<feature type="transmembrane region" description="Helical" evidence="6">
    <location>
        <begin position="123"/>
        <end position="145"/>
    </location>
</feature>
<dbReference type="PANTHER" id="PTHR31465:SF15">
    <property type="entry name" value="LIPID TRANSPORTER ATNI-RELATED"/>
    <property type="match status" value="1"/>
</dbReference>
<keyword evidence="7" id="KW-0732">Signal</keyword>
<feature type="region of interest" description="Disordered" evidence="5">
    <location>
        <begin position="26"/>
        <end position="49"/>
    </location>
</feature>
<keyword evidence="2 6" id="KW-0812">Transmembrane</keyword>
<feature type="signal peptide" evidence="7">
    <location>
        <begin position="1"/>
        <end position="19"/>
    </location>
</feature>
<feature type="transmembrane region" description="Helical" evidence="6">
    <location>
        <begin position="269"/>
        <end position="293"/>
    </location>
</feature>
<organism evidence="8 9">
    <name type="scientific">Drechmeria coniospora</name>
    <name type="common">Nematophagous fungus</name>
    <name type="synonym">Meria coniospora</name>
    <dbReference type="NCBI Taxonomy" id="98403"/>
    <lineage>
        <taxon>Eukaryota</taxon>
        <taxon>Fungi</taxon>
        <taxon>Dikarya</taxon>
        <taxon>Ascomycota</taxon>
        <taxon>Pezizomycotina</taxon>
        <taxon>Sordariomycetes</taxon>
        <taxon>Hypocreomycetidae</taxon>
        <taxon>Hypocreales</taxon>
        <taxon>Ophiocordycipitaceae</taxon>
        <taxon>Drechmeria</taxon>
    </lineage>
</organism>
<dbReference type="Pfam" id="PF04479">
    <property type="entry name" value="RTA1"/>
    <property type="match status" value="1"/>
</dbReference>
<evidence type="ECO:0008006" key="10">
    <source>
        <dbReference type="Google" id="ProtNLM"/>
    </source>
</evidence>
<dbReference type="GO" id="GO:0016020">
    <property type="term" value="C:membrane"/>
    <property type="evidence" value="ECO:0007669"/>
    <property type="project" value="UniProtKB-SubCell"/>
</dbReference>
<feature type="compositionally biased region" description="Basic and acidic residues" evidence="5">
    <location>
        <begin position="414"/>
        <end position="436"/>
    </location>
</feature>
<evidence type="ECO:0000256" key="5">
    <source>
        <dbReference type="SAM" id="MobiDB-lite"/>
    </source>
</evidence>
<accession>A0A151GP43</accession>
<dbReference type="RefSeq" id="XP_040658236.1">
    <property type="nucleotide sequence ID" value="XM_040797353.1"/>
</dbReference>